<dbReference type="GO" id="GO:0010258">
    <property type="term" value="P:NADH dehydrogenase complex (plastoquinone) assembly"/>
    <property type="evidence" value="ECO:0007669"/>
    <property type="project" value="InterPro"/>
</dbReference>
<dbReference type="Pfam" id="PF11347">
    <property type="entry name" value="CRR42-like"/>
    <property type="match status" value="1"/>
</dbReference>
<proteinExistence type="predicted"/>
<feature type="region of interest" description="Disordered" evidence="1">
    <location>
        <begin position="1"/>
        <end position="58"/>
    </location>
</feature>
<sequence length="132" mass="14138">MAPSLSYTPTIPPTRPRSPLLQFSNSNASDRSFVKVTKCESQNPSASSNTGPPAKNSSAKLEIGSPIIVIEAPKMIKTAASVPCLRVNAGLVKAGDVGRIVSRKPKDVWAVRLSIGTYLIDGKYFKPLELDK</sequence>
<dbReference type="PANTHER" id="PTHR36799">
    <property type="match status" value="1"/>
</dbReference>
<protein>
    <recommendedName>
        <fullName evidence="3">Chlororespiratory reduction 42</fullName>
    </recommendedName>
</protein>
<feature type="compositionally biased region" description="Polar residues" evidence="1">
    <location>
        <begin position="39"/>
        <end position="58"/>
    </location>
</feature>
<name>A0A2P2JSA8_RHIMU</name>
<dbReference type="InterPro" id="IPR021495">
    <property type="entry name" value="CRR42-like"/>
</dbReference>
<dbReference type="PANTHER" id="PTHR36799:SF2">
    <property type="entry name" value="PROTEIN CHLORORESPIRATORY REDUCTION 42, CHLOROPLASTIC"/>
    <property type="match status" value="1"/>
</dbReference>
<accession>A0A2P2JSA8</accession>
<evidence type="ECO:0008006" key="3">
    <source>
        <dbReference type="Google" id="ProtNLM"/>
    </source>
</evidence>
<evidence type="ECO:0000313" key="2">
    <source>
        <dbReference type="EMBL" id="MBW96368.1"/>
    </source>
</evidence>
<dbReference type="EMBL" id="GGEC01015885">
    <property type="protein sequence ID" value="MBW96368.1"/>
    <property type="molecule type" value="Transcribed_RNA"/>
</dbReference>
<organism evidence="2">
    <name type="scientific">Rhizophora mucronata</name>
    <name type="common">Asiatic mangrove</name>
    <dbReference type="NCBI Taxonomy" id="61149"/>
    <lineage>
        <taxon>Eukaryota</taxon>
        <taxon>Viridiplantae</taxon>
        <taxon>Streptophyta</taxon>
        <taxon>Embryophyta</taxon>
        <taxon>Tracheophyta</taxon>
        <taxon>Spermatophyta</taxon>
        <taxon>Magnoliopsida</taxon>
        <taxon>eudicotyledons</taxon>
        <taxon>Gunneridae</taxon>
        <taxon>Pentapetalae</taxon>
        <taxon>rosids</taxon>
        <taxon>fabids</taxon>
        <taxon>Malpighiales</taxon>
        <taxon>Rhizophoraceae</taxon>
        <taxon>Rhizophora</taxon>
    </lineage>
</organism>
<evidence type="ECO:0000256" key="1">
    <source>
        <dbReference type="SAM" id="MobiDB-lite"/>
    </source>
</evidence>
<reference evidence="2" key="1">
    <citation type="submission" date="2018-02" db="EMBL/GenBank/DDBJ databases">
        <title>Rhizophora mucronata_Transcriptome.</title>
        <authorList>
            <person name="Meera S.P."/>
            <person name="Sreeshan A."/>
            <person name="Augustine A."/>
        </authorList>
    </citation>
    <scope>NUCLEOTIDE SEQUENCE</scope>
    <source>
        <tissue evidence="2">Leaf</tissue>
    </source>
</reference>
<dbReference type="AlphaFoldDB" id="A0A2P2JSA8"/>
<feature type="compositionally biased region" description="Polar residues" evidence="1">
    <location>
        <begin position="21"/>
        <end position="30"/>
    </location>
</feature>